<feature type="compositionally biased region" description="Gly residues" evidence="6">
    <location>
        <begin position="248"/>
        <end position="259"/>
    </location>
</feature>
<dbReference type="GO" id="GO:0005737">
    <property type="term" value="C:cytoplasm"/>
    <property type="evidence" value="ECO:0007669"/>
    <property type="project" value="UniProtKB-SubCell"/>
</dbReference>
<evidence type="ECO:0000256" key="2">
    <source>
        <dbReference type="ARBA" id="ARBA00022490"/>
    </source>
</evidence>
<keyword evidence="4 5" id="KW-0694">RNA-binding</keyword>
<dbReference type="PROSITE" id="PS50102">
    <property type="entry name" value="RRM"/>
    <property type="match status" value="2"/>
</dbReference>
<evidence type="ECO:0000313" key="9">
    <source>
        <dbReference type="Proteomes" id="UP000054359"/>
    </source>
</evidence>
<feature type="region of interest" description="Disordered" evidence="6">
    <location>
        <begin position="178"/>
        <end position="272"/>
    </location>
</feature>
<dbReference type="InterPro" id="IPR035979">
    <property type="entry name" value="RBD_domain_sf"/>
</dbReference>
<sequence>MTQIKSDENQSEEAGKIFVGGLSWETTQEKLQEYFSRYGEVVDCVVMKNNETGRSRGFGFVTFKDVSCVAKVLSSGPHEVDGRTIDPKVCSSRDSQQTKKSGQYPKVFLGGLPPNCTETDIRSFFSRYGTVVEVVLMYDQEKKKSRGFGFLSFETEDSVKQVCAEHFVKINGKKIECKHAEPRDKKRPAQQNAPPNQWGGPPMGPPGWGPGAPAPGATGPCGPGMGPGGPPGPMPGPMGPPMNNGMMGPPGGGYQGGWGGPPPPYGPQGGWGPQPGGYGPGYNNWGCGPGYGGPYSGPPGPQYGQPGYGGYGYGGTYGGYGGPMTGPPPPNPPAPGTESFAGSGMGGPASVGPGPTPAPAAGQTGPPPPGMGTYPQEPSNFGPNRTGFGTGYGAGPNNYNAAGNYTAPGSYGGQGDGPQGTRTAGQGQGYHPYRR</sequence>
<dbReference type="InterPro" id="IPR034131">
    <property type="entry name" value="DAZAP1_RRM2"/>
</dbReference>
<dbReference type="CDD" id="cd12325">
    <property type="entry name" value="RRM1_hnRNPA_hnRNPD_like"/>
    <property type="match status" value="1"/>
</dbReference>
<dbReference type="OMA" id="PCNPRSQ"/>
<dbReference type="InterPro" id="IPR012677">
    <property type="entry name" value="Nucleotide-bd_a/b_plait_sf"/>
</dbReference>
<feature type="compositionally biased region" description="Pro residues" evidence="6">
    <location>
        <begin position="325"/>
        <end position="335"/>
    </location>
</feature>
<evidence type="ECO:0000256" key="1">
    <source>
        <dbReference type="ARBA" id="ARBA00004496"/>
    </source>
</evidence>
<dbReference type="CDD" id="cd12327">
    <property type="entry name" value="RRM2_DAZAP1"/>
    <property type="match status" value="1"/>
</dbReference>
<keyword evidence="3" id="KW-0677">Repeat</keyword>
<dbReference type="GO" id="GO:1990904">
    <property type="term" value="C:ribonucleoprotein complex"/>
    <property type="evidence" value="ECO:0007669"/>
    <property type="project" value="UniProtKB-KW"/>
</dbReference>
<accession>A0A087T6A2</accession>
<dbReference type="EMBL" id="KK113639">
    <property type="protein sequence ID" value="KFM60641.1"/>
    <property type="molecule type" value="Genomic_DNA"/>
</dbReference>
<dbReference type="OrthoDB" id="1875751at2759"/>
<dbReference type="FunFam" id="3.30.70.330:FF:000025">
    <property type="entry name" value="RNA-binding protein Musashi homolog 2 isoform X1"/>
    <property type="match status" value="1"/>
</dbReference>
<name>A0A087T6A2_STEMI</name>
<reference evidence="8 9" key="1">
    <citation type="submission" date="2013-11" db="EMBL/GenBank/DDBJ databases">
        <title>Genome sequencing of Stegodyphus mimosarum.</title>
        <authorList>
            <person name="Bechsgaard J."/>
        </authorList>
    </citation>
    <scope>NUCLEOTIDE SEQUENCE [LARGE SCALE GENOMIC DNA]</scope>
</reference>
<protein>
    <submittedName>
        <fullName evidence="8">Heterogeneous nuclear ribonucleoprotein 27C</fullName>
    </submittedName>
</protein>
<keyword evidence="9" id="KW-1185">Reference proteome</keyword>
<dbReference type="SUPFAM" id="SSF54928">
    <property type="entry name" value="RNA-binding domain, RBD"/>
    <property type="match status" value="2"/>
</dbReference>
<dbReference type="GO" id="GO:0003729">
    <property type="term" value="F:mRNA binding"/>
    <property type="evidence" value="ECO:0007669"/>
    <property type="project" value="TreeGrafter"/>
</dbReference>
<keyword evidence="2" id="KW-0963">Cytoplasm</keyword>
<evidence type="ECO:0000256" key="5">
    <source>
        <dbReference type="PROSITE-ProRule" id="PRU00176"/>
    </source>
</evidence>
<dbReference type="Gene3D" id="3.30.70.330">
    <property type="match status" value="2"/>
</dbReference>
<evidence type="ECO:0000256" key="6">
    <source>
        <dbReference type="SAM" id="MobiDB-lite"/>
    </source>
</evidence>
<dbReference type="PANTHER" id="PTHR48032:SF18">
    <property type="entry name" value="RRM DOMAIN-CONTAINING PROTEIN"/>
    <property type="match status" value="1"/>
</dbReference>
<feature type="compositionally biased region" description="Low complexity" evidence="6">
    <location>
        <begin position="395"/>
        <end position="409"/>
    </location>
</feature>
<feature type="non-terminal residue" evidence="8">
    <location>
        <position position="435"/>
    </location>
</feature>
<dbReference type="InterPro" id="IPR000504">
    <property type="entry name" value="RRM_dom"/>
</dbReference>
<keyword evidence="8" id="KW-0687">Ribonucleoprotein</keyword>
<dbReference type="Proteomes" id="UP000054359">
    <property type="component" value="Unassembled WGS sequence"/>
</dbReference>
<dbReference type="STRING" id="407821.A0A087T6A2"/>
<gene>
    <name evidence="8" type="ORF">X975_26335</name>
</gene>
<comment type="subcellular location">
    <subcellularLocation>
        <location evidence="1">Cytoplasm</location>
    </subcellularLocation>
</comment>
<dbReference type="SMART" id="SM00360">
    <property type="entry name" value="RRM"/>
    <property type="match status" value="2"/>
</dbReference>
<evidence type="ECO:0000313" key="8">
    <source>
        <dbReference type="EMBL" id="KFM60641.1"/>
    </source>
</evidence>
<evidence type="ECO:0000259" key="7">
    <source>
        <dbReference type="PROSITE" id="PS50102"/>
    </source>
</evidence>
<organism evidence="8 9">
    <name type="scientific">Stegodyphus mimosarum</name>
    <name type="common">African social velvet spider</name>
    <dbReference type="NCBI Taxonomy" id="407821"/>
    <lineage>
        <taxon>Eukaryota</taxon>
        <taxon>Metazoa</taxon>
        <taxon>Ecdysozoa</taxon>
        <taxon>Arthropoda</taxon>
        <taxon>Chelicerata</taxon>
        <taxon>Arachnida</taxon>
        <taxon>Araneae</taxon>
        <taxon>Araneomorphae</taxon>
        <taxon>Entelegynae</taxon>
        <taxon>Eresoidea</taxon>
        <taxon>Eresidae</taxon>
        <taxon>Stegodyphus</taxon>
    </lineage>
</organism>
<feature type="domain" description="RRM" evidence="7">
    <location>
        <begin position="15"/>
        <end position="97"/>
    </location>
</feature>
<proteinExistence type="predicted"/>
<dbReference type="Pfam" id="PF00076">
    <property type="entry name" value="RRM_1"/>
    <property type="match status" value="2"/>
</dbReference>
<feature type="domain" description="RRM" evidence="7">
    <location>
        <begin position="105"/>
        <end position="182"/>
    </location>
</feature>
<evidence type="ECO:0000256" key="4">
    <source>
        <dbReference type="ARBA" id="ARBA00022884"/>
    </source>
</evidence>
<dbReference type="AlphaFoldDB" id="A0A087T6A2"/>
<dbReference type="GO" id="GO:0006417">
    <property type="term" value="P:regulation of translation"/>
    <property type="evidence" value="ECO:0007669"/>
    <property type="project" value="TreeGrafter"/>
</dbReference>
<feature type="compositionally biased region" description="Low complexity" evidence="6">
    <location>
        <begin position="350"/>
        <end position="364"/>
    </location>
</feature>
<evidence type="ECO:0000256" key="3">
    <source>
        <dbReference type="ARBA" id="ARBA00022737"/>
    </source>
</evidence>
<feature type="region of interest" description="Disordered" evidence="6">
    <location>
        <begin position="319"/>
        <end position="435"/>
    </location>
</feature>
<dbReference type="PANTHER" id="PTHR48032">
    <property type="entry name" value="RNA-BINDING PROTEIN MUSASHI HOMOLOG RBP6"/>
    <property type="match status" value="1"/>
</dbReference>
<feature type="compositionally biased region" description="Pro residues" evidence="6">
    <location>
        <begin position="228"/>
        <end position="240"/>
    </location>
</feature>